<dbReference type="Gene3D" id="1.10.150.130">
    <property type="match status" value="1"/>
</dbReference>
<comment type="caution">
    <text evidence="2">The sequence shown here is derived from an EMBL/GenBank/DDBJ whole genome shotgun (WGS) entry which is preliminary data.</text>
</comment>
<evidence type="ECO:0008006" key="4">
    <source>
        <dbReference type="Google" id="ProtNLM"/>
    </source>
</evidence>
<reference evidence="2" key="1">
    <citation type="journal article" date="2023" name="Insect Mol. Biol.">
        <title>Genome sequencing provides insights into the evolution of gene families encoding plant cell wall-degrading enzymes in longhorned beetles.</title>
        <authorList>
            <person name="Shin N.R."/>
            <person name="Okamura Y."/>
            <person name="Kirsch R."/>
            <person name="Pauchet Y."/>
        </authorList>
    </citation>
    <scope>NUCLEOTIDE SEQUENCE</scope>
    <source>
        <tissue evidence="2">Midgut</tissue>
    </source>
</reference>
<sequence length="177" mass="20514">MGSKPPFIEDPYPSGSQVIREAFRRRWIPPNVMIRPLSENTIKQYNSTLKLWWKYCRITNFSPFEYDISQTLSFLQHILDSTGNSFGSFKSHRAALSLITSTELGANSELKRFMKGVYRTRPPKPKYDSTWNTQDVLHFLQNSSETHLKFLSCKLVTLLALATGHRINIRIPDFIKT</sequence>
<evidence type="ECO:0000313" key="2">
    <source>
        <dbReference type="EMBL" id="KAJ8930500.1"/>
    </source>
</evidence>
<dbReference type="GO" id="GO:0003677">
    <property type="term" value="F:DNA binding"/>
    <property type="evidence" value="ECO:0007669"/>
    <property type="project" value="UniProtKB-KW"/>
</dbReference>
<dbReference type="Proteomes" id="UP001162156">
    <property type="component" value="Unassembled WGS sequence"/>
</dbReference>
<proteinExistence type="predicted"/>
<keyword evidence="1" id="KW-0238">DNA-binding</keyword>
<keyword evidence="3" id="KW-1185">Reference proteome</keyword>
<dbReference type="SUPFAM" id="SSF47823">
    <property type="entry name" value="lambda integrase-like, N-terminal domain"/>
    <property type="match status" value="1"/>
</dbReference>
<dbReference type="PANTHER" id="PTHR35617">
    <property type="entry name" value="PHAGE_INTEGRASE DOMAIN-CONTAINING PROTEIN"/>
    <property type="match status" value="1"/>
</dbReference>
<evidence type="ECO:0000313" key="3">
    <source>
        <dbReference type="Proteomes" id="UP001162156"/>
    </source>
</evidence>
<dbReference type="EMBL" id="JANEYF010004648">
    <property type="protein sequence ID" value="KAJ8930500.1"/>
    <property type="molecule type" value="Genomic_DNA"/>
</dbReference>
<gene>
    <name evidence="2" type="ORF">NQ314_016694</name>
</gene>
<organism evidence="2 3">
    <name type="scientific">Rhamnusium bicolor</name>
    <dbReference type="NCBI Taxonomy" id="1586634"/>
    <lineage>
        <taxon>Eukaryota</taxon>
        <taxon>Metazoa</taxon>
        <taxon>Ecdysozoa</taxon>
        <taxon>Arthropoda</taxon>
        <taxon>Hexapoda</taxon>
        <taxon>Insecta</taxon>
        <taxon>Pterygota</taxon>
        <taxon>Neoptera</taxon>
        <taxon>Endopterygota</taxon>
        <taxon>Coleoptera</taxon>
        <taxon>Polyphaga</taxon>
        <taxon>Cucujiformia</taxon>
        <taxon>Chrysomeloidea</taxon>
        <taxon>Cerambycidae</taxon>
        <taxon>Lepturinae</taxon>
        <taxon>Rhagiini</taxon>
        <taxon>Rhamnusium</taxon>
    </lineage>
</organism>
<dbReference type="PANTHER" id="PTHR35617:SF3">
    <property type="entry name" value="CORE-BINDING (CB) DOMAIN-CONTAINING PROTEIN"/>
    <property type="match status" value="1"/>
</dbReference>
<accession>A0AAV8WWJ8</accession>
<name>A0AAV8WWJ8_9CUCU</name>
<dbReference type="InterPro" id="IPR010998">
    <property type="entry name" value="Integrase_recombinase_N"/>
</dbReference>
<evidence type="ECO:0000256" key="1">
    <source>
        <dbReference type="ARBA" id="ARBA00023125"/>
    </source>
</evidence>
<dbReference type="AlphaFoldDB" id="A0AAV8WWJ8"/>
<protein>
    <recommendedName>
        <fullName evidence="4">Core-binding (CB) domain-containing protein</fullName>
    </recommendedName>
</protein>